<dbReference type="EMBL" id="CP029550">
    <property type="protein sequence ID" value="AWN43062.1"/>
    <property type="molecule type" value="Genomic_DNA"/>
</dbReference>
<evidence type="ECO:0000313" key="2">
    <source>
        <dbReference type="EMBL" id="AWN43062.1"/>
    </source>
</evidence>
<dbReference type="InterPro" id="IPR009959">
    <property type="entry name" value="Cyclase_SnoaL-like"/>
</dbReference>
<proteinExistence type="predicted"/>
<feature type="compositionally biased region" description="Basic residues" evidence="1">
    <location>
        <begin position="35"/>
        <end position="48"/>
    </location>
</feature>
<dbReference type="KEGG" id="mets:DK389_24430"/>
<dbReference type="OrthoDB" id="129343at2"/>
<feature type="compositionally biased region" description="Low complexity" evidence="1">
    <location>
        <begin position="24"/>
        <end position="34"/>
    </location>
</feature>
<dbReference type="SUPFAM" id="SSF54427">
    <property type="entry name" value="NTF2-like"/>
    <property type="match status" value="1"/>
</dbReference>
<dbReference type="PANTHER" id="PTHR38436">
    <property type="entry name" value="POLYKETIDE CYCLASE SNOAL-LIKE DOMAIN"/>
    <property type="match status" value="1"/>
</dbReference>
<dbReference type="GO" id="GO:0030638">
    <property type="term" value="P:polyketide metabolic process"/>
    <property type="evidence" value="ECO:0007669"/>
    <property type="project" value="InterPro"/>
</dbReference>
<dbReference type="Proteomes" id="UP000245926">
    <property type="component" value="Chromosome"/>
</dbReference>
<protein>
    <recommendedName>
        <fullName evidence="4">Ester cyclase</fullName>
    </recommendedName>
</protein>
<feature type="region of interest" description="Disordered" evidence="1">
    <location>
        <begin position="1"/>
        <end position="49"/>
    </location>
</feature>
<keyword evidence="3" id="KW-1185">Reference proteome</keyword>
<evidence type="ECO:0008006" key="4">
    <source>
        <dbReference type="Google" id="ProtNLM"/>
    </source>
</evidence>
<evidence type="ECO:0000313" key="3">
    <source>
        <dbReference type="Proteomes" id="UP000245926"/>
    </source>
</evidence>
<feature type="compositionally biased region" description="Basic and acidic residues" evidence="1">
    <location>
        <begin position="1"/>
        <end position="23"/>
    </location>
</feature>
<name>A0A2U8WCQ6_9HYPH</name>
<dbReference type="Gene3D" id="3.10.450.50">
    <property type="match status" value="1"/>
</dbReference>
<evidence type="ECO:0000256" key="1">
    <source>
        <dbReference type="SAM" id="MobiDB-lite"/>
    </source>
</evidence>
<accession>A0A2U8WCQ6</accession>
<dbReference type="Pfam" id="PF07366">
    <property type="entry name" value="SnoaL"/>
    <property type="match status" value="1"/>
</dbReference>
<dbReference type="InterPro" id="IPR032710">
    <property type="entry name" value="NTF2-like_dom_sf"/>
</dbReference>
<reference evidence="3" key="1">
    <citation type="submission" date="2018-05" db="EMBL/GenBank/DDBJ databases">
        <title>Complete Genome Sequence of Methylobacterium sp. 17SD2-17.</title>
        <authorList>
            <person name="Srinivasan S."/>
        </authorList>
    </citation>
    <scope>NUCLEOTIDE SEQUENCE [LARGE SCALE GENOMIC DNA]</scope>
    <source>
        <strain evidence="3">17SD2-17</strain>
    </source>
</reference>
<dbReference type="PANTHER" id="PTHR38436:SF1">
    <property type="entry name" value="ESTER CYCLASE"/>
    <property type="match status" value="1"/>
</dbReference>
<dbReference type="AlphaFoldDB" id="A0A2U8WCQ6"/>
<organism evidence="2 3">
    <name type="scientific">Methylobacterium durans</name>
    <dbReference type="NCBI Taxonomy" id="2202825"/>
    <lineage>
        <taxon>Bacteria</taxon>
        <taxon>Pseudomonadati</taxon>
        <taxon>Pseudomonadota</taxon>
        <taxon>Alphaproteobacteria</taxon>
        <taxon>Hyphomicrobiales</taxon>
        <taxon>Methylobacteriaceae</taxon>
        <taxon>Methylobacterium</taxon>
    </lineage>
</organism>
<sequence>MGHADAARPGDPPRHRPPRDLRGHPPARTPPRAASARHPRRMTGRRLATHPIAKGLIEGARAMAADQHAALIRAYIDEVFNGHRLDGVGRYWDDALTSHWLGMETIHGLPAWRSAMEAFFAAFPNAAYTLDDMFFAGRQGVWRGHWQATQQGEWQGIAASGRNVTWTVIIIGRFAGGKLIEDWVELDRLGLFQQLGCIPTGSSAG</sequence>
<gene>
    <name evidence="2" type="ORF">DK389_24430</name>
</gene>